<keyword evidence="3" id="KW-1185">Reference proteome</keyword>
<evidence type="ECO:0000313" key="2">
    <source>
        <dbReference type="EMBL" id="PPQ82779.1"/>
    </source>
</evidence>
<feature type="compositionally biased region" description="Low complexity" evidence="1">
    <location>
        <begin position="237"/>
        <end position="276"/>
    </location>
</feature>
<feature type="compositionally biased region" description="Polar residues" evidence="1">
    <location>
        <begin position="277"/>
        <end position="289"/>
    </location>
</feature>
<evidence type="ECO:0000256" key="1">
    <source>
        <dbReference type="SAM" id="MobiDB-lite"/>
    </source>
</evidence>
<feature type="compositionally biased region" description="Basic and acidic residues" evidence="1">
    <location>
        <begin position="294"/>
        <end position="304"/>
    </location>
</feature>
<sequence>MSTTNIILSTPHNYDLQGLAETTRQSLELLRPWTLLAPSPSNPLVSEIVSKAAKYVSAVQMGVSAAYSGFTVTEEVLFLASALPIEDRDDLQQYLFGMMDLAREARENANNAFQAFRNVRVEIIEPISKLTEQLKASQKPDGQSHSTSDFPKYNKAELDVLVKFSEYISNYANWWDWIKIETDPSPSTKDLPVAFQLDSLTDPEAVKRWKHLRSQYTAYVQVIGELEDADPEFFNSAPFPSSRASTTTTTTAAAATVPSTDAPKASSLNTASTTSAPVTNGRTVTNSPRSKPKCGGEKEGEKGDASTPRKSKSVGKPKRLGVSFLQYFIQTVNDLPKRIGPRIMRGTRRSLRYKGSTRKKQVKETCRMECPPRGPVNSDEQCTTSFRAALSTSPEFFC</sequence>
<dbReference type="EMBL" id="NHYD01003095">
    <property type="protein sequence ID" value="PPQ82779.1"/>
    <property type="molecule type" value="Genomic_DNA"/>
</dbReference>
<evidence type="ECO:0000313" key="3">
    <source>
        <dbReference type="Proteomes" id="UP000283269"/>
    </source>
</evidence>
<protein>
    <submittedName>
        <fullName evidence="2">Uncharacterized protein</fullName>
    </submittedName>
</protein>
<comment type="caution">
    <text evidence="2">The sequence shown here is derived from an EMBL/GenBank/DDBJ whole genome shotgun (WGS) entry which is preliminary data.</text>
</comment>
<reference evidence="2 3" key="1">
    <citation type="journal article" date="2018" name="Evol. Lett.">
        <title>Horizontal gene cluster transfer increased hallucinogenic mushroom diversity.</title>
        <authorList>
            <person name="Reynolds H.T."/>
            <person name="Vijayakumar V."/>
            <person name="Gluck-Thaler E."/>
            <person name="Korotkin H.B."/>
            <person name="Matheny P.B."/>
            <person name="Slot J.C."/>
        </authorList>
    </citation>
    <scope>NUCLEOTIDE SEQUENCE [LARGE SCALE GENOMIC DNA]</scope>
    <source>
        <strain evidence="2 3">2631</strain>
    </source>
</reference>
<gene>
    <name evidence="2" type="ORF">CVT25_009274</name>
</gene>
<dbReference type="Proteomes" id="UP000283269">
    <property type="component" value="Unassembled WGS sequence"/>
</dbReference>
<dbReference type="OrthoDB" id="3049815at2759"/>
<feature type="region of interest" description="Disordered" evidence="1">
    <location>
        <begin position="237"/>
        <end position="316"/>
    </location>
</feature>
<accession>A0A409WWD3</accession>
<organism evidence="2 3">
    <name type="scientific">Psilocybe cyanescens</name>
    <dbReference type="NCBI Taxonomy" id="93625"/>
    <lineage>
        <taxon>Eukaryota</taxon>
        <taxon>Fungi</taxon>
        <taxon>Dikarya</taxon>
        <taxon>Basidiomycota</taxon>
        <taxon>Agaricomycotina</taxon>
        <taxon>Agaricomycetes</taxon>
        <taxon>Agaricomycetidae</taxon>
        <taxon>Agaricales</taxon>
        <taxon>Agaricineae</taxon>
        <taxon>Strophariaceae</taxon>
        <taxon>Psilocybe</taxon>
    </lineage>
</organism>
<dbReference type="InParanoid" id="A0A409WWD3"/>
<dbReference type="AlphaFoldDB" id="A0A409WWD3"/>
<name>A0A409WWD3_PSICY</name>
<proteinExistence type="predicted"/>